<accession>A0A923SMZ9</accession>
<comment type="caution">
    <text evidence="4">The sequence shown here is derived from an EMBL/GenBank/DDBJ whole genome shotgun (WGS) entry which is preliminary data.</text>
</comment>
<proteinExistence type="predicted"/>
<keyword evidence="1" id="KW-0732">Signal</keyword>
<dbReference type="EMBL" id="JACRVF010000001">
    <property type="protein sequence ID" value="MBC5992680.1"/>
    <property type="molecule type" value="Genomic_DNA"/>
</dbReference>
<evidence type="ECO:0000313" key="5">
    <source>
        <dbReference type="Proteomes" id="UP000603640"/>
    </source>
</evidence>
<dbReference type="Gene3D" id="1.10.390.10">
    <property type="entry name" value="Neutral Protease Domain 2"/>
    <property type="match status" value="1"/>
</dbReference>
<dbReference type="GO" id="GO:0008237">
    <property type="term" value="F:metallopeptidase activity"/>
    <property type="evidence" value="ECO:0007669"/>
    <property type="project" value="InterPro"/>
</dbReference>
<evidence type="ECO:0000259" key="3">
    <source>
        <dbReference type="Pfam" id="PF17899"/>
    </source>
</evidence>
<dbReference type="InterPro" id="IPR027268">
    <property type="entry name" value="Peptidase_M4/M1_CTD_sf"/>
</dbReference>
<dbReference type="SUPFAM" id="SSF55486">
    <property type="entry name" value="Metalloproteases ('zincins'), catalytic domain"/>
    <property type="match status" value="1"/>
</dbReference>
<dbReference type="Pfam" id="PF01433">
    <property type="entry name" value="Peptidase_M1"/>
    <property type="match status" value="1"/>
</dbReference>
<evidence type="ECO:0000259" key="2">
    <source>
        <dbReference type="Pfam" id="PF01433"/>
    </source>
</evidence>
<name>A0A923SMZ9_9BACT</name>
<sequence>MNISLPKVLILSLLGFLLLSLIGAQAQDSYTITVEDVSDRKVRVEATLYPKNDTLLMSPYGATNLKDGCATFVKNVSAKTSSGEQIGISQLDNGVFVLDNASKSKKVHLSYIVNMQHEKQKWPFGYKEAAYVNNEMLMATGNALFITRLDVDSATINFKLKKPYKVANAWKQTAPASYVAKGAEELVWTVLAIGNFNLSEIQTGKTKILLAYSNELSPSKKLVESTIRKAVKKYESIYGGSPSRQPSAPDKYLYVMNVDSSYVGGGAAFTNSISILLNAAPAHTKKAGTTSWHHILVHEIGHLWNGRSLKTGESTEWFNEGFTDYLAYRVEHELGLFNKSEWEEMLSQKQAEYNKAREKNKVTLAAAGKDKGHNYDIIYSGGLFLAHKLNTEIKKATKTKKDLSDFMQNMYAAFSSKDKPIGNKDIKLIAEQACSCNLDNLFLEVTDQKLSNKIE</sequence>
<dbReference type="InterPro" id="IPR014782">
    <property type="entry name" value="Peptidase_M1_dom"/>
</dbReference>
<keyword evidence="5" id="KW-1185">Reference proteome</keyword>
<reference evidence="4" key="1">
    <citation type="submission" date="2020-08" db="EMBL/GenBank/DDBJ databases">
        <title>Pontibacter sp. SD6 16S ribosomal RNA gene Genome sequencing and assembly.</title>
        <authorList>
            <person name="Kang M."/>
        </authorList>
    </citation>
    <scope>NUCLEOTIDE SEQUENCE</scope>
    <source>
        <strain evidence="4">SD6</strain>
    </source>
</reference>
<evidence type="ECO:0008006" key="6">
    <source>
        <dbReference type="Google" id="ProtNLM"/>
    </source>
</evidence>
<gene>
    <name evidence="4" type="ORF">H8S84_07525</name>
</gene>
<feature type="chain" id="PRO_5037805222" description="Peptidase M1 membrane alanine aminopeptidase domain-containing protein" evidence="1">
    <location>
        <begin position="27"/>
        <end position="455"/>
    </location>
</feature>
<feature type="signal peptide" evidence="1">
    <location>
        <begin position="1"/>
        <end position="26"/>
    </location>
</feature>
<feature type="domain" description="Peptidase M61 N-terminal" evidence="3">
    <location>
        <begin position="29"/>
        <end position="186"/>
    </location>
</feature>
<dbReference type="RefSeq" id="WP_187066607.1">
    <property type="nucleotide sequence ID" value="NZ_JACRVF010000001.1"/>
</dbReference>
<dbReference type="Gene3D" id="2.60.40.3650">
    <property type="match status" value="1"/>
</dbReference>
<dbReference type="InterPro" id="IPR040756">
    <property type="entry name" value="Peptidase_M61_N"/>
</dbReference>
<dbReference type="Proteomes" id="UP000603640">
    <property type="component" value="Unassembled WGS sequence"/>
</dbReference>
<evidence type="ECO:0000313" key="4">
    <source>
        <dbReference type="EMBL" id="MBC5992680.1"/>
    </source>
</evidence>
<dbReference type="AlphaFoldDB" id="A0A923SMZ9"/>
<evidence type="ECO:0000256" key="1">
    <source>
        <dbReference type="SAM" id="SignalP"/>
    </source>
</evidence>
<dbReference type="GO" id="GO:0008270">
    <property type="term" value="F:zinc ion binding"/>
    <property type="evidence" value="ECO:0007669"/>
    <property type="project" value="InterPro"/>
</dbReference>
<feature type="domain" description="Peptidase M1 membrane alanine aminopeptidase" evidence="2">
    <location>
        <begin position="270"/>
        <end position="409"/>
    </location>
</feature>
<dbReference type="Pfam" id="PF17899">
    <property type="entry name" value="Peptidase_M61_N"/>
    <property type="match status" value="1"/>
</dbReference>
<protein>
    <recommendedName>
        <fullName evidence="6">Peptidase M1 membrane alanine aminopeptidase domain-containing protein</fullName>
    </recommendedName>
</protein>
<organism evidence="4 5">
    <name type="scientific">Pontibacter cellulosilyticus</name>
    <dbReference type="NCBI Taxonomy" id="1720253"/>
    <lineage>
        <taxon>Bacteria</taxon>
        <taxon>Pseudomonadati</taxon>
        <taxon>Bacteroidota</taxon>
        <taxon>Cytophagia</taxon>
        <taxon>Cytophagales</taxon>
        <taxon>Hymenobacteraceae</taxon>
        <taxon>Pontibacter</taxon>
    </lineage>
</organism>